<evidence type="ECO:0000313" key="1">
    <source>
        <dbReference type="EMBL" id="ACX96014.1"/>
    </source>
</evidence>
<keyword evidence="2" id="KW-1185">Reference proteome</keyword>
<accession>D0KZZ1</accession>
<organism evidence="1 2">
    <name type="scientific">Halothiobacillus neapolitanus (strain ATCC 23641 / DSM 15147 / CIP 104769 / NCIMB 8539 / c2)</name>
    <name type="common">Thiobacillus neapolitanus</name>
    <dbReference type="NCBI Taxonomy" id="555778"/>
    <lineage>
        <taxon>Bacteria</taxon>
        <taxon>Pseudomonadati</taxon>
        <taxon>Pseudomonadota</taxon>
        <taxon>Gammaproteobacteria</taxon>
        <taxon>Chromatiales</taxon>
        <taxon>Halothiobacillaceae</taxon>
        <taxon>Halothiobacillus</taxon>
    </lineage>
</organism>
<dbReference type="AlphaFoldDB" id="D0KZZ1"/>
<dbReference type="Proteomes" id="UP000009102">
    <property type="component" value="Chromosome"/>
</dbReference>
<dbReference type="EMBL" id="CP001801">
    <property type="protein sequence ID" value="ACX96014.1"/>
    <property type="molecule type" value="Genomic_DNA"/>
</dbReference>
<dbReference type="RefSeq" id="WP_012824050.1">
    <property type="nucleotide sequence ID" value="NC_013422.1"/>
</dbReference>
<name>D0KZZ1_HALNC</name>
<dbReference type="Pfam" id="PF14070">
    <property type="entry name" value="YjfB_motility"/>
    <property type="match status" value="1"/>
</dbReference>
<dbReference type="InterPro" id="IPR025906">
    <property type="entry name" value="YjfB_motility"/>
</dbReference>
<dbReference type="KEGG" id="hna:Hneap_1178"/>
<sequence>MSSTISSIAALVQNYAQSSTQSQVQQVAQFEMLKRSQDIQAQSILPLLDAVVQNSPKPVPSTGSIGSVLDVRA</sequence>
<dbReference type="HOGENOM" id="CLU_2699592_0_0_6"/>
<gene>
    <name evidence="1" type="ordered locus">Hneap_1178</name>
</gene>
<evidence type="ECO:0000313" key="2">
    <source>
        <dbReference type="Proteomes" id="UP000009102"/>
    </source>
</evidence>
<reference evidence="1 2" key="1">
    <citation type="submission" date="2009-10" db="EMBL/GenBank/DDBJ databases">
        <title>Complete sequence of Halothiobacillus neapolitanus c2.</title>
        <authorList>
            <consortium name="US DOE Joint Genome Institute"/>
            <person name="Lucas S."/>
            <person name="Copeland A."/>
            <person name="Lapidus A."/>
            <person name="Glavina del Rio T."/>
            <person name="Tice H."/>
            <person name="Bruce D."/>
            <person name="Goodwin L."/>
            <person name="Pitluck S."/>
            <person name="Davenport K."/>
            <person name="Brettin T."/>
            <person name="Detter J.C."/>
            <person name="Han C."/>
            <person name="Tapia R."/>
            <person name="Larimer F."/>
            <person name="Land M."/>
            <person name="Hauser L."/>
            <person name="Kyrpides N."/>
            <person name="Mikhailova N."/>
            <person name="Kerfeld C."/>
            <person name="Cannon G."/>
            <person name="Heinhort S."/>
        </authorList>
    </citation>
    <scope>NUCLEOTIDE SEQUENCE [LARGE SCALE GENOMIC DNA]</scope>
    <source>
        <strain evidence="2">ATCC 23641 / c2</strain>
    </source>
</reference>
<evidence type="ECO:0008006" key="3">
    <source>
        <dbReference type="Google" id="ProtNLM"/>
    </source>
</evidence>
<proteinExistence type="predicted"/>
<protein>
    <recommendedName>
        <fullName evidence="3">Motility protein</fullName>
    </recommendedName>
</protein>